<dbReference type="EMBL" id="MHLA01000010">
    <property type="protein sequence ID" value="OGY99991.1"/>
    <property type="molecule type" value="Genomic_DNA"/>
</dbReference>
<dbReference type="PANTHER" id="PTHR30345">
    <property type="entry name" value="RIBOSE-5-PHOSPHATE ISOMERASE B"/>
    <property type="match status" value="1"/>
</dbReference>
<dbReference type="InterPro" id="IPR036569">
    <property type="entry name" value="RpiB_LacA_LacB_sf"/>
</dbReference>
<dbReference type="Pfam" id="PF02502">
    <property type="entry name" value="LacAB_rpiB"/>
    <property type="match status" value="1"/>
</dbReference>
<evidence type="ECO:0000256" key="1">
    <source>
        <dbReference type="ARBA" id="ARBA00008754"/>
    </source>
</evidence>
<sequence length="152" mass="16811">MIIYVGSDHGGFKMKEMLKKWLADKAYQVADMGPAQYVEGDDYPDAAAAVAQKVSEAGPGEARGILICRSGAGVDIVANKFRGVRSFLAISPDHAYQVRHDDDVNVLCIASDFTDEATVPKIVQIFLSTPFAKEERYTRRLNKISDIENKRE</sequence>
<dbReference type="NCBIfam" id="TIGR00689">
    <property type="entry name" value="rpiB_lacA_lacB"/>
    <property type="match status" value="1"/>
</dbReference>
<dbReference type="PANTHER" id="PTHR30345:SF0">
    <property type="entry name" value="DNA DAMAGE-REPAIR_TOLERATION PROTEIN DRT102"/>
    <property type="match status" value="1"/>
</dbReference>
<dbReference type="InterPro" id="IPR003500">
    <property type="entry name" value="RpiB_LacA_LacB"/>
</dbReference>
<gene>
    <name evidence="2" type="ORF">A2945_00590</name>
</gene>
<comment type="caution">
    <text evidence="2">The sequence shown here is derived from an EMBL/GenBank/DDBJ whole genome shotgun (WGS) entry which is preliminary data.</text>
</comment>
<dbReference type="GO" id="GO:0005975">
    <property type="term" value="P:carbohydrate metabolic process"/>
    <property type="evidence" value="ECO:0007669"/>
    <property type="project" value="InterPro"/>
</dbReference>
<dbReference type="Gene3D" id="3.40.1400.10">
    <property type="entry name" value="Sugar-phosphate isomerase, RpiB/LacA/LacB"/>
    <property type="match status" value="1"/>
</dbReference>
<dbReference type="STRING" id="1798650.A2945_00590"/>
<reference evidence="2 3" key="1">
    <citation type="journal article" date="2016" name="Nat. Commun.">
        <title>Thousands of microbial genomes shed light on interconnected biogeochemical processes in an aquifer system.</title>
        <authorList>
            <person name="Anantharaman K."/>
            <person name="Brown C.T."/>
            <person name="Hug L.A."/>
            <person name="Sharon I."/>
            <person name="Castelle C.J."/>
            <person name="Probst A.J."/>
            <person name="Thomas B.C."/>
            <person name="Singh A."/>
            <person name="Wilkins M.J."/>
            <person name="Karaoz U."/>
            <person name="Brodie E.L."/>
            <person name="Williams K.H."/>
            <person name="Hubbard S.S."/>
            <person name="Banfield J.F."/>
        </authorList>
    </citation>
    <scope>NUCLEOTIDE SEQUENCE [LARGE SCALE GENOMIC DNA]</scope>
</reference>
<comment type="similarity">
    <text evidence="1">Belongs to the LacAB/RpiB family.</text>
</comment>
<evidence type="ECO:0000313" key="3">
    <source>
        <dbReference type="Proteomes" id="UP000178880"/>
    </source>
</evidence>
<protein>
    <recommendedName>
        <fullName evidence="4">Ribose-5-phosphate isomerase</fullName>
    </recommendedName>
</protein>
<organism evidence="2 3">
    <name type="scientific">Candidatus Liptonbacteria bacterium RIFCSPLOWO2_01_FULL_52_25</name>
    <dbReference type="NCBI Taxonomy" id="1798650"/>
    <lineage>
        <taxon>Bacteria</taxon>
        <taxon>Candidatus Liptoniibacteriota</taxon>
    </lineage>
</organism>
<dbReference type="AlphaFoldDB" id="A0A1G2CFK3"/>
<accession>A0A1G2CFK3</accession>
<evidence type="ECO:0000313" key="2">
    <source>
        <dbReference type="EMBL" id="OGY99991.1"/>
    </source>
</evidence>
<dbReference type="NCBIfam" id="NF004051">
    <property type="entry name" value="PRK05571.1"/>
    <property type="match status" value="1"/>
</dbReference>
<proteinExistence type="inferred from homology"/>
<dbReference type="PIRSF" id="PIRSF005384">
    <property type="entry name" value="RpiB_LacA_B"/>
    <property type="match status" value="1"/>
</dbReference>
<dbReference type="SUPFAM" id="SSF89623">
    <property type="entry name" value="Ribose/Galactose isomerase RpiB/AlsB"/>
    <property type="match status" value="1"/>
</dbReference>
<evidence type="ECO:0008006" key="4">
    <source>
        <dbReference type="Google" id="ProtNLM"/>
    </source>
</evidence>
<dbReference type="GO" id="GO:0016861">
    <property type="term" value="F:intramolecular oxidoreductase activity, interconverting aldoses and ketoses"/>
    <property type="evidence" value="ECO:0007669"/>
    <property type="project" value="UniProtKB-ARBA"/>
</dbReference>
<dbReference type="Proteomes" id="UP000178880">
    <property type="component" value="Unassembled WGS sequence"/>
</dbReference>
<name>A0A1G2CFK3_9BACT</name>